<dbReference type="AlphaFoldDB" id="A0A0F9L1Z9"/>
<reference evidence="1" key="1">
    <citation type="journal article" date="2015" name="Nature">
        <title>Complex archaea that bridge the gap between prokaryotes and eukaryotes.</title>
        <authorList>
            <person name="Spang A."/>
            <person name="Saw J.H."/>
            <person name="Jorgensen S.L."/>
            <person name="Zaremba-Niedzwiedzka K."/>
            <person name="Martijn J."/>
            <person name="Lind A.E."/>
            <person name="van Eijk R."/>
            <person name="Schleper C."/>
            <person name="Guy L."/>
            <person name="Ettema T.J."/>
        </authorList>
    </citation>
    <scope>NUCLEOTIDE SEQUENCE</scope>
</reference>
<sequence length="65" mass="7720">MNGHPVKYLFYESNKKSIVTIPRAILEANNFNWDHKEEINLVVKTIDGQKGIFLYKKDKIEKRKK</sequence>
<comment type="caution">
    <text evidence="1">The sequence shown here is derived from an EMBL/GenBank/DDBJ whole genome shotgun (WGS) entry which is preliminary data.</text>
</comment>
<gene>
    <name evidence="1" type="ORF">LCGC14_1566070</name>
</gene>
<dbReference type="EMBL" id="LAZR01012153">
    <property type="protein sequence ID" value="KKM30628.1"/>
    <property type="molecule type" value="Genomic_DNA"/>
</dbReference>
<protein>
    <recommendedName>
        <fullName evidence="2">SpoVT-AbrB domain-containing protein</fullName>
    </recommendedName>
</protein>
<evidence type="ECO:0008006" key="2">
    <source>
        <dbReference type="Google" id="ProtNLM"/>
    </source>
</evidence>
<evidence type="ECO:0000313" key="1">
    <source>
        <dbReference type="EMBL" id="KKM30628.1"/>
    </source>
</evidence>
<name>A0A0F9L1Z9_9ZZZZ</name>
<accession>A0A0F9L1Z9</accession>
<organism evidence="1">
    <name type="scientific">marine sediment metagenome</name>
    <dbReference type="NCBI Taxonomy" id="412755"/>
    <lineage>
        <taxon>unclassified sequences</taxon>
        <taxon>metagenomes</taxon>
        <taxon>ecological metagenomes</taxon>
    </lineage>
</organism>
<proteinExistence type="predicted"/>